<dbReference type="PANTHER" id="PTHR24418">
    <property type="entry name" value="TYROSINE-PROTEIN KINASE"/>
    <property type="match status" value="1"/>
</dbReference>
<evidence type="ECO:0000256" key="4">
    <source>
        <dbReference type="ARBA" id="ARBA00022741"/>
    </source>
</evidence>
<keyword evidence="18" id="KW-1185">Reference proteome</keyword>
<reference evidence="17" key="3">
    <citation type="submission" date="2025-09" db="UniProtKB">
        <authorList>
            <consortium name="Ensembl"/>
        </authorList>
    </citation>
    <scope>IDENTIFICATION</scope>
</reference>
<dbReference type="InterPro" id="IPR000719">
    <property type="entry name" value="Prot_kinase_dom"/>
</dbReference>
<evidence type="ECO:0000256" key="2">
    <source>
        <dbReference type="ARBA" id="ARBA00022679"/>
    </source>
</evidence>
<evidence type="ECO:0000259" key="14">
    <source>
        <dbReference type="PROSITE" id="PS50001"/>
    </source>
</evidence>
<keyword evidence="10" id="KW-0727">SH2 domain</keyword>
<keyword evidence="8" id="KW-0449">Lipoprotein</keyword>
<keyword evidence="2 12" id="KW-0808">Transferase</keyword>
<evidence type="ECO:0000256" key="13">
    <source>
        <dbReference type="SAM" id="MobiDB-lite"/>
    </source>
</evidence>
<name>A0A8C7VFU4_ONCMY</name>
<dbReference type="CDD" id="cd12004">
    <property type="entry name" value="SH3_Lyn"/>
    <property type="match status" value="1"/>
</dbReference>
<evidence type="ECO:0000256" key="6">
    <source>
        <dbReference type="ARBA" id="ARBA00022840"/>
    </source>
</evidence>
<organism evidence="17 18">
    <name type="scientific">Oncorhynchus mykiss</name>
    <name type="common">Rainbow trout</name>
    <name type="synonym">Salmo gairdneri</name>
    <dbReference type="NCBI Taxonomy" id="8022"/>
    <lineage>
        <taxon>Eukaryota</taxon>
        <taxon>Metazoa</taxon>
        <taxon>Chordata</taxon>
        <taxon>Craniata</taxon>
        <taxon>Vertebrata</taxon>
        <taxon>Euteleostomi</taxon>
        <taxon>Actinopterygii</taxon>
        <taxon>Neopterygii</taxon>
        <taxon>Teleostei</taxon>
        <taxon>Protacanthopterygii</taxon>
        <taxon>Salmoniformes</taxon>
        <taxon>Salmonidae</taxon>
        <taxon>Salmoninae</taxon>
        <taxon>Oncorhynchus</taxon>
    </lineage>
</organism>
<dbReference type="Pfam" id="PF00018">
    <property type="entry name" value="SH3_1"/>
    <property type="match status" value="1"/>
</dbReference>
<keyword evidence="1 11" id="KW-0728">SH3 domain</keyword>
<dbReference type="InterPro" id="IPR036860">
    <property type="entry name" value="SH2_dom_sf"/>
</dbReference>
<dbReference type="FunFam" id="1.10.510.10:FF:000004">
    <property type="entry name" value="Tyrosine-protein kinase"/>
    <property type="match status" value="1"/>
</dbReference>
<comment type="catalytic activity">
    <reaction evidence="9 12">
        <text>L-tyrosyl-[protein] + ATP = O-phospho-L-tyrosyl-[protein] + ADP + H(+)</text>
        <dbReference type="Rhea" id="RHEA:10596"/>
        <dbReference type="Rhea" id="RHEA-COMP:10136"/>
        <dbReference type="Rhea" id="RHEA-COMP:20101"/>
        <dbReference type="ChEBI" id="CHEBI:15378"/>
        <dbReference type="ChEBI" id="CHEBI:30616"/>
        <dbReference type="ChEBI" id="CHEBI:46858"/>
        <dbReference type="ChEBI" id="CHEBI:61978"/>
        <dbReference type="ChEBI" id="CHEBI:456216"/>
        <dbReference type="EC" id="2.7.10.2"/>
    </reaction>
</comment>
<evidence type="ECO:0000256" key="8">
    <source>
        <dbReference type="ARBA" id="ARBA00023288"/>
    </source>
</evidence>
<dbReference type="PRINTS" id="PR00109">
    <property type="entry name" value="TYRKINASE"/>
</dbReference>
<evidence type="ECO:0000259" key="16">
    <source>
        <dbReference type="PROSITE" id="PS50011"/>
    </source>
</evidence>
<dbReference type="GO" id="GO:0005524">
    <property type="term" value="F:ATP binding"/>
    <property type="evidence" value="ECO:0007669"/>
    <property type="project" value="UniProtKB-KW"/>
</dbReference>
<feature type="compositionally biased region" description="Polar residues" evidence="13">
    <location>
        <begin position="36"/>
        <end position="48"/>
    </location>
</feature>
<proteinExistence type="inferred from homology"/>
<dbReference type="AlphaFoldDB" id="A0A8C7VFU4"/>
<comment type="similarity">
    <text evidence="12">Belongs to the protein kinase superfamily. Tyr protein kinase family.</text>
</comment>
<dbReference type="PROSITE" id="PS50001">
    <property type="entry name" value="SH2"/>
    <property type="match status" value="1"/>
</dbReference>
<dbReference type="PROSITE" id="PS00109">
    <property type="entry name" value="PROTEIN_KINASE_TYR"/>
    <property type="match status" value="1"/>
</dbReference>
<dbReference type="Gene3D" id="3.30.505.10">
    <property type="entry name" value="SH2 domain"/>
    <property type="match status" value="1"/>
</dbReference>
<evidence type="ECO:0000256" key="1">
    <source>
        <dbReference type="ARBA" id="ARBA00022443"/>
    </source>
</evidence>
<dbReference type="PRINTS" id="PR00452">
    <property type="entry name" value="SH3DOMAIN"/>
</dbReference>
<dbReference type="Gene3D" id="2.30.30.40">
    <property type="entry name" value="SH3 Domains"/>
    <property type="match status" value="1"/>
</dbReference>
<dbReference type="SUPFAM" id="SSF56112">
    <property type="entry name" value="Protein kinase-like (PK-like)"/>
    <property type="match status" value="1"/>
</dbReference>
<dbReference type="Gene3D" id="1.10.510.10">
    <property type="entry name" value="Transferase(Phosphotransferase) domain 1"/>
    <property type="match status" value="1"/>
</dbReference>
<dbReference type="Pfam" id="PF00017">
    <property type="entry name" value="SH2"/>
    <property type="match status" value="1"/>
</dbReference>
<dbReference type="Ensembl" id="ENSOMYT00000021727.2">
    <property type="protein sequence ID" value="ENSOMYP00000019778.1"/>
    <property type="gene ID" value="ENSOMYG00000009192.2"/>
</dbReference>
<dbReference type="InterPro" id="IPR008266">
    <property type="entry name" value="Tyr_kinase_AS"/>
</dbReference>
<keyword evidence="4 12" id="KW-0547">Nucleotide-binding</keyword>
<dbReference type="GeneTree" id="ENSGT00940000158011"/>
<sequence>MGCKKSKLNDGLNGSVLDGKNQRPVRPDQTVYVRDPTSSKPNATSNSPPGGLLPGQVFMKMEEQSESGKIVIALYPYDAKHKDDLGFKKGERLKVLEEHGEWWKAQSLTSKKEGFIPSNYVAEANTMETEEWFFKDITRKDAERQLLAPANRAGSYLIRESETSKGSYSMSIRDVDAQGTDAVKHYKIRMLDNGGFYISPKITFPDIGSMIKHYHSEYHCIGTKKYTFYNNTTKVAVKTLKPGTMSAEAFMEEANLMKTLQHDRLVRLYAVVTKVEPIYIITEYIHLCTFSLVCLLDFLKSEVGCKVQLPKLIDFSAQIAEGMAYIEKKNYIHRDLRTANVLVSESLLCKIADFGLARVIEDDQYTAREGAKFPIKWTAPEAINYGSFTIKSDMWSFGVLLYEIITYGKIPYPGMSNGEVMTSVQRGYRMPRPENCPNELYDIMTSCWKSKPDDRPTFDYIQSVLDDFYTATEGQYQQQP</sequence>
<evidence type="ECO:0000256" key="10">
    <source>
        <dbReference type="PROSITE-ProRule" id="PRU00191"/>
    </source>
</evidence>
<dbReference type="InterPro" id="IPR020635">
    <property type="entry name" value="Tyr_kinase_cat_dom"/>
</dbReference>
<feature type="domain" description="Protein kinase" evidence="16">
    <location>
        <begin position="196"/>
        <end position="469"/>
    </location>
</feature>
<evidence type="ECO:0000256" key="9">
    <source>
        <dbReference type="ARBA" id="ARBA00051245"/>
    </source>
</evidence>
<dbReference type="PROSITE" id="PS50002">
    <property type="entry name" value="SH3"/>
    <property type="match status" value="1"/>
</dbReference>
<evidence type="ECO:0000313" key="17">
    <source>
        <dbReference type="Ensembl" id="ENSOMYP00000019778.1"/>
    </source>
</evidence>
<evidence type="ECO:0000259" key="15">
    <source>
        <dbReference type="PROSITE" id="PS50002"/>
    </source>
</evidence>
<dbReference type="Pfam" id="PF07714">
    <property type="entry name" value="PK_Tyr_Ser-Thr"/>
    <property type="match status" value="1"/>
</dbReference>
<evidence type="ECO:0000256" key="3">
    <source>
        <dbReference type="ARBA" id="ARBA00022707"/>
    </source>
</evidence>
<evidence type="ECO:0000313" key="18">
    <source>
        <dbReference type="Proteomes" id="UP000694395"/>
    </source>
</evidence>
<dbReference type="PRINTS" id="PR00401">
    <property type="entry name" value="SH2DOMAIN"/>
</dbReference>
<feature type="domain" description="SH3" evidence="15">
    <location>
        <begin position="66"/>
        <end position="126"/>
    </location>
</feature>
<dbReference type="Proteomes" id="UP000694395">
    <property type="component" value="Chromosome 8"/>
</dbReference>
<evidence type="ECO:0000256" key="7">
    <source>
        <dbReference type="ARBA" id="ARBA00023137"/>
    </source>
</evidence>
<dbReference type="InterPro" id="IPR001245">
    <property type="entry name" value="Ser-Thr/Tyr_kinase_cat_dom"/>
</dbReference>
<keyword evidence="7 12" id="KW-0829">Tyrosine-protein kinase</keyword>
<keyword evidence="3" id="KW-0519">Myristate</keyword>
<dbReference type="InterPro" id="IPR000980">
    <property type="entry name" value="SH2"/>
</dbReference>
<dbReference type="SMART" id="SM00326">
    <property type="entry name" value="SH3"/>
    <property type="match status" value="1"/>
</dbReference>
<evidence type="ECO:0000256" key="11">
    <source>
        <dbReference type="PROSITE-ProRule" id="PRU00192"/>
    </source>
</evidence>
<dbReference type="InterPro" id="IPR035748">
    <property type="entry name" value="Lyn_SH3"/>
</dbReference>
<dbReference type="SMART" id="SM00252">
    <property type="entry name" value="SH2"/>
    <property type="match status" value="1"/>
</dbReference>
<dbReference type="SUPFAM" id="SSF55550">
    <property type="entry name" value="SH2 domain"/>
    <property type="match status" value="1"/>
</dbReference>
<evidence type="ECO:0000256" key="12">
    <source>
        <dbReference type="RuleBase" id="RU362096"/>
    </source>
</evidence>
<dbReference type="InterPro" id="IPR036028">
    <property type="entry name" value="SH3-like_dom_sf"/>
</dbReference>
<dbReference type="InterPro" id="IPR011009">
    <property type="entry name" value="Kinase-like_dom_sf"/>
</dbReference>
<dbReference type="SUPFAM" id="SSF50044">
    <property type="entry name" value="SH3-domain"/>
    <property type="match status" value="1"/>
</dbReference>
<dbReference type="SMART" id="SM00219">
    <property type="entry name" value="TyrKc"/>
    <property type="match status" value="1"/>
</dbReference>
<dbReference type="InterPro" id="IPR001452">
    <property type="entry name" value="SH3_domain"/>
</dbReference>
<keyword evidence="5 12" id="KW-0418">Kinase</keyword>
<accession>A0A8C7VFU4</accession>
<dbReference type="EC" id="2.7.10.2" evidence="12"/>
<dbReference type="InterPro" id="IPR050198">
    <property type="entry name" value="Non-receptor_tyrosine_kinases"/>
</dbReference>
<reference evidence="17" key="1">
    <citation type="submission" date="2020-07" db="EMBL/GenBank/DDBJ databases">
        <title>A long reads based de novo assembly of the rainbow trout Arlee double haploid line genome.</title>
        <authorList>
            <person name="Gao G."/>
            <person name="Palti Y."/>
        </authorList>
    </citation>
    <scope>NUCLEOTIDE SEQUENCE [LARGE SCALE GENOMIC DNA]</scope>
</reference>
<evidence type="ECO:0000256" key="5">
    <source>
        <dbReference type="ARBA" id="ARBA00022777"/>
    </source>
</evidence>
<protein>
    <recommendedName>
        <fullName evidence="12">Tyrosine-protein kinase</fullName>
        <ecNumber evidence="12">2.7.10.2</ecNumber>
    </recommendedName>
</protein>
<reference evidence="17" key="2">
    <citation type="submission" date="2025-08" db="UniProtKB">
        <authorList>
            <consortium name="Ensembl"/>
        </authorList>
    </citation>
    <scope>IDENTIFICATION</scope>
</reference>
<dbReference type="GO" id="GO:0004715">
    <property type="term" value="F:non-membrane spanning protein tyrosine kinase activity"/>
    <property type="evidence" value="ECO:0007669"/>
    <property type="project" value="UniProtKB-EC"/>
</dbReference>
<feature type="domain" description="SH2" evidence="14">
    <location>
        <begin position="132"/>
        <end position="214"/>
    </location>
</feature>
<dbReference type="PROSITE" id="PS50011">
    <property type="entry name" value="PROTEIN_KINASE_DOM"/>
    <property type="match status" value="1"/>
</dbReference>
<keyword evidence="6 12" id="KW-0067">ATP-binding</keyword>
<feature type="region of interest" description="Disordered" evidence="13">
    <location>
        <begin position="1"/>
        <end position="53"/>
    </location>
</feature>
<dbReference type="FunFam" id="2.30.30.40:FF:000095">
    <property type="entry name" value="Tyrosine-protein kinase"/>
    <property type="match status" value="1"/>
</dbReference>